<dbReference type="Pfam" id="PF00293">
    <property type="entry name" value="NUDIX"/>
    <property type="match status" value="1"/>
</dbReference>
<evidence type="ECO:0000256" key="1">
    <source>
        <dbReference type="ARBA" id="ARBA00001946"/>
    </source>
</evidence>
<keyword evidence="8" id="KW-0520">NAD</keyword>
<dbReference type="PROSITE" id="PS00893">
    <property type="entry name" value="NUDIX_BOX"/>
    <property type="match status" value="1"/>
</dbReference>
<dbReference type="EMBL" id="JAWXXX010000001">
    <property type="protein sequence ID" value="MDX5894756.1"/>
    <property type="molecule type" value="Genomic_DNA"/>
</dbReference>
<dbReference type="CDD" id="cd03429">
    <property type="entry name" value="NUDIX_NADH_pyrophosphatase_Nudt13"/>
    <property type="match status" value="1"/>
</dbReference>
<dbReference type="InterPro" id="IPR050241">
    <property type="entry name" value="NAD-cap_RNA_hydrolase_NudC"/>
</dbReference>
<dbReference type="Pfam" id="PF09297">
    <property type="entry name" value="Zn_ribbon_NUD"/>
    <property type="match status" value="1"/>
</dbReference>
<comment type="cofactor">
    <cofactor evidence="1">
        <name>Mg(2+)</name>
        <dbReference type="ChEBI" id="CHEBI:18420"/>
    </cofactor>
</comment>
<organism evidence="11 13">
    <name type="scientific">Rubrobacter radiotolerans</name>
    <name type="common">Arthrobacter radiotolerans</name>
    <dbReference type="NCBI Taxonomy" id="42256"/>
    <lineage>
        <taxon>Bacteria</taxon>
        <taxon>Bacillati</taxon>
        <taxon>Actinomycetota</taxon>
        <taxon>Rubrobacteria</taxon>
        <taxon>Rubrobacterales</taxon>
        <taxon>Rubrobacteraceae</taxon>
        <taxon>Rubrobacter</taxon>
    </lineage>
</organism>
<evidence type="ECO:0000313" key="11">
    <source>
        <dbReference type="EMBL" id="AHY47352.1"/>
    </source>
</evidence>
<evidence type="ECO:0000256" key="9">
    <source>
        <dbReference type="ARBA" id="ARBA00023679"/>
    </source>
</evidence>
<evidence type="ECO:0000259" key="10">
    <source>
        <dbReference type="PROSITE" id="PS51462"/>
    </source>
</evidence>
<dbReference type="GO" id="GO:0046872">
    <property type="term" value="F:metal ion binding"/>
    <property type="evidence" value="ECO:0007669"/>
    <property type="project" value="UniProtKB-KW"/>
</dbReference>
<dbReference type="GO" id="GO:0006742">
    <property type="term" value="P:NADP+ catabolic process"/>
    <property type="evidence" value="ECO:0007669"/>
    <property type="project" value="TreeGrafter"/>
</dbReference>
<dbReference type="EMBL" id="CP007514">
    <property type="protein sequence ID" value="AHY47352.1"/>
    <property type="molecule type" value="Genomic_DNA"/>
</dbReference>
<accession>A0A023X4F0</accession>
<evidence type="ECO:0000256" key="3">
    <source>
        <dbReference type="ARBA" id="ARBA00009595"/>
    </source>
</evidence>
<dbReference type="AlphaFoldDB" id="A0A023X4F0"/>
<dbReference type="PANTHER" id="PTHR42904">
    <property type="entry name" value="NUDIX HYDROLASE, NUDC SUBFAMILY"/>
    <property type="match status" value="1"/>
</dbReference>
<reference evidence="12" key="2">
    <citation type="submission" date="2023-11" db="EMBL/GenBank/DDBJ databases">
        <title>MicrobeMod: A computational toolkit for identifying prokaryotic methylation and restriction-modification with nanopore sequencing.</title>
        <authorList>
            <person name="Crits-Christoph A."/>
            <person name="Kang S.C."/>
            <person name="Lee H."/>
            <person name="Ostrov N."/>
        </authorList>
    </citation>
    <scope>NUCLEOTIDE SEQUENCE</scope>
    <source>
        <strain evidence="12">ATCC 51242</strain>
    </source>
</reference>
<evidence type="ECO:0000256" key="2">
    <source>
        <dbReference type="ARBA" id="ARBA00001947"/>
    </source>
</evidence>
<evidence type="ECO:0000256" key="4">
    <source>
        <dbReference type="ARBA" id="ARBA00012381"/>
    </source>
</evidence>
<dbReference type="GO" id="GO:0035529">
    <property type="term" value="F:NADH pyrophosphatase activity"/>
    <property type="evidence" value="ECO:0007669"/>
    <property type="project" value="TreeGrafter"/>
</dbReference>
<evidence type="ECO:0000256" key="6">
    <source>
        <dbReference type="ARBA" id="ARBA00022801"/>
    </source>
</evidence>
<name>A0A023X4F0_RUBRA</name>
<dbReference type="GO" id="GO:0005829">
    <property type="term" value="C:cytosol"/>
    <property type="evidence" value="ECO:0007669"/>
    <property type="project" value="TreeGrafter"/>
</dbReference>
<protein>
    <recommendedName>
        <fullName evidence="4">NAD(+) diphosphatase</fullName>
        <ecNumber evidence="4">3.6.1.22</ecNumber>
    </recommendedName>
</protein>
<keyword evidence="6 11" id="KW-0378">Hydrolase</keyword>
<gene>
    <name evidence="12" type="primary">nudC</name>
    <name evidence="11" type="ORF">RradSPS_2069</name>
    <name evidence="12" type="ORF">SIL72_12060</name>
</gene>
<dbReference type="Gene3D" id="3.90.79.20">
    <property type="match status" value="1"/>
</dbReference>
<dbReference type="HOGENOM" id="CLU_037162_0_1_11"/>
<keyword evidence="5" id="KW-0479">Metal-binding</keyword>
<sequence length="275" mass="29909">MNSPNAVCRDALLFAFSGGRLLLLAGRDEAVPTLAEAREAGLKAHLVREVGELGGRPCVAALLGPEVEVPDGLVLRDFRMLVGTSVDREFFFLAGRARMVSDWHKNNRFCGRCGSETVESANGELAMRCPSCGASYFPRISPAAIVLVRDGERVLLARSPGFPPGMYSTLAGFVEPGESVEETVRREVYEEVGVRVGRISYFGSQTWPFPDSLMLGFTAYYESGDITLQDEEIEDAGWFAPGALPALPPRLSIARAMIEAYLGEVRSGAGQERER</sequence>
<proteinExistence type="inferred from homology"/>
<keyword evidence="7" id="KW-0460">Magnesium</keyword>
<dbReference type="Gene3D" id="3.90.79.10">
    <property type="entry name" value="Nucleoside Triphosphate Pyrophosphohydrolase"/>
    <property type="match status" value="1"/>
</dbReference>
<dbReference type="InterPro" id="IPR015797">
    <property type="entry name" value="NUDIX_hydrolase-like_dom_sf"/>
</dbReference>
<feature type="domain" description="Nudix hydrolase" evidence="10">
    <location>
        <begin position="138"/>
        <end position="261"/>
    </location>
</feature>
<dbReference type="PATRIC" id="fig|42256.3.peg.2107"/>
<evidence type="ECO:0000313" key="13">
    <source>
        <dbReference type="Proteomes" id="UP000025229"/>
    </source>
</evidence>
<evidence type="ECO:0000256" key="7">
    <source>
        <dbReference type="ARBA" id="ARBA00022842"/>
    </source>
</evidence>
<dbReference type="NCBIfam" id="NF001299">
    <property type="entry name" value="PRK00241.1"/>
    <property type="match status" value="1"/>
</dbReference>
<reference evidence="11 13" key="1">
    <citation type="submission" date="2014-03" db="EMBL/GenBank/DDBJ databases">
        <title>Complete genome sequence of the Radio-Resistant Rubrobacter radiotolerans RSPS-4.</title>
        <authorList>
            <person name="Egas C.C."/>
            <person name="Barroso C.C."/>
            <person name="Froufe H.J.C."/>
            <person name="Pacheco J.J."/>
            <person name="Albuquerque L.L."/>
            <person name="da Costa M.M.S."/>
        </authorList>
    </citation>
    <scope>NUCLEOTIDE SEQUENCE [LARGE SCALE GENOMIC DNA]</scope>
    <source>
        <strain evidence="11 13">RSPS-4</strain>
    </source>
</reference>
<evidence type="ECO:0000256" key="8">
    <source>
        <dbReference type="ARBA" id="ARBA00023027"/>
    </source>
</evidence>
<dbReference type="RefSeq" id="WP_038682523.1">
    <property type="nucleotide sequence ID" value="NZ_CP007514.1"/>
</dbReference>
<dbReference type="GO" id="GO:0019677">
    <property type="term" value="P:NAD+ catabolic process"/>
    <property type="evidence" value="ECO:0007669"/>
    <property type="project" value="TreeGrafter"/>
</dbReference>
<dbReference type="KEGG" id="rrd:RradSPS_2069"/>
<dbReference type="InterPro" id="IPR000086">
    <property type="entry name" value="NUDIX_hydrolase_dom"/>
</dbReference>
<dbReference type="InterPro" id="IPR015375">
    <property type="entry name" value="NADH_PPase-like_N"/>
</dbReference>
<dbReference type="InterPro" id="IPR015376">
    <property type="entry name" value="Znr_NADH_PPase"/>
</dbReference>
<dbReference type="InterPro" id="IPR049734">
    <property type="entry name" value="NudC-like_C"/>
</dbReference>
<dbReference type="EC" id="3.6.1.22" evidence="4"/>
<dbReference type="Pfam" id="PF09296">
    <property type="entry name" value="NUDIX-like"/>
    <property type="match status" value="1"/>
</dbReference>
<dbReference type="PROSITE" id="PS51462">
    <property type="entry name" value="NUDIX"/>
    <property type="match status" value="1"/>
</dbReference>
<evidence type="ECO:0000313" key="12">
    <source>
        <dbReference type="EMBL" id="MDX5894756.1"/>
    </source>
</evidence>
<dbReference type="PANTHER" id="PTHR42904:SF6">
    <property type="entry name" value="NAD-CAPPED RNA HYDROLASE NUDT12"/>
    <property type="match status" value="1"/>
</dbReference>
<evidence type="ECO:0000256" key="5">
    <source>
        <dbReference type="ARBA" id="ARBA00022723"/>
    </source>
</evidence>
<keyword evidence="13" id="KW-1185">Reference proteome</keyword>
<dbReference type="SUPFAM" id="SSF55811">
    <property type="entry name" value="Nudix"/>
    <property type="match status" value="2"/>
</dbReference>
<dbReference type="Proteomes" id="UP001281130">
    <property type="component" value="Unassembled WGS sequence"/>
</dbReference>
<dbReference type="Proteomes" id="UP000025229">
    <property type="component" value="Chromosome"/>
</dbReference>
<dbReference type="STRING" id="42256.RradSPS_2069"/>
<dbReference type="eggNOG" id="COG2816">
    <property type="taxonomic scope" value="Bacteria"/>
</dbReference>
<comment type="catalytic activity">
    <reaction evidence="9">
        <text>a 5'-end NAD(+)-phospho-ribonucleoside in mRNA + H2O = a 5'-end phospho-adenosine-phospho-ribonucleoside in mRNA + beta-nicotinamide D-ribonucleotide + 2 H(+)</text>
        <dbReference type="Rhea" id="RHEA:60876"/>
        <dbReference type="Rhea" id="RHEA-COMP:15698"/>
        <dbReference type="Rhea" id="RHEA-COMP:15719"/>
        <dbReference type="ChEBI" id="CHEBI:14649"/>
        <dbReference type="ChEBI" id="CHEBI:15377"/>
        <dbReference type="ChEBI" id="CHEBI:15378"/>
        <dbReference type="ChEBI" id="CHEBI:144029"/>
        <dbReference type="ChEBI" id="CHEBI:144051"/>
    </reaction>
    <physiologicalReaction direction="left-to-right" evidence="9">
        <dbReference type="Rhea" id="RHEA:60877"/>
    </physiologicalReaction>
</comment>
<comment type="cofactor">
    <cofactor evidence="2">
        <name>Zn(2+)</name>
        <dbReference type="ChEBI" id="CHEBI:29105"/>
    </cofactor>
</comment>
<comment type="similarity">
    <text evidence="3">Belongs to the Nudix hydrolase family. NudC subfamily.</text>
</comment>
<dbReference type="InterPro" id="IPR020084">
    <property type="entry name" value="NUDIX_hydrolase_CS"/>
</dbReference>